<reference evidence="1" key="1">
    <citation type="submission" date="2021-04" db="EMBL/GenBank/DDBJ databases">
        <title>Phycicoccus avicenniae sp. nov., a novel endophytic actinomycetes isolated from branch of Avicennia mariana.</title>
        <authorList>
            <person name="Tuo L."/>
        </authorList>
    </citation>
    <scope>NUCLEOTIDE SEQUENCE</scope>
    <source>
        <strain evidence="1">BSK3Z-2</strain>
    </source>
</reference>
<sequence>MSAPDRQPAPARVVVLDTPGSADDRTWGAATTETVRVTSGEGSGGAGSRLRRALGGAVPALRSALRARSHPAATGRYLAAGGPSGPVDVVVSTTAATDALAAVAARITGAPDVLVGTAARRAVGALEDWERALDRVTAGVEDGPRDRFPEGAVVADLRARAGDLLTACPDLLVPVDEVARHARAWVARLDHEVAARLVDDALGGLPWPVGPAGRSGLTARLLWARTSTDAEGDLTGPDLPAAARSAVAGSEEAWAAGATDVALDRWCDAWELLYHRDLHADVERSPLVEDPAGWLAPLTGSSVLAALTGAATPAAGRPVPPPREDGRRPRVLVGTGMLGSFHAEVVGALEPAADVEVLDVVAEFPRLRRQRRASRAALGDVAATRGVTSDRRQDRRADRLRARCEGRDVVFSDWADASTVWLAAVLPPGPRFVVRVHSVDALTAWFPLVDWRRVDEVVVIAPALRSLVTDLLAALGVTDLPVSYLPGLVAVHAMPAEKEDGARHTLGMIGWARRVKDVAWALDLLERDPAWRLVLVGPPLEASSGTARARAYATAVLERLDRPDVRDRVEVVGWCDDVSVPLRRVGVMLSTSRREGNHHGLVEGAASGAVPVVRDWPLFARRGGARAVFPPEWVVGSLEEAADRVRATTADPATWERERRRARDAAVRMFDPERAAARYRAAVLGVGAGDDAGEEVSPRGGS</sequence>
<organism evidence="1 2">
    <name type="scientific">Phycicoccus avicenniae</name>
    <dbReference type="NCBI Taxonomy" id="2828860"/>
    <lineage>
        <taxon>Bacteria</taxon>
        <taxon>Bacillati</taxon>
        <taxon>Actinomycetota</taxon>
        <taxon>Actinomycetes</taxon>
        <taxon>Micrococcales</taxon>
        <taxon>Intrasporangiaceae</taxon>
        <taxon>Phycicoccus</taxon>
    </lineage>
</organism>
<name>A0A941D8J8_9MICO</name>
<dbReference type="AlphaFoldDB" id="A0A941D8J8"/>
<dbReference type="EMBL" id="JAGSNF010000012">
    <property type="protein sequence ID" value="MBR7743471.1"/>
    <property type="molecule type" value="Genomic_DNA"/>
</dbReference>
<proteinExistence type="predicted"/>
<evidence type="ECO:0000313" key="2">
    <source>
        <dbReference type="Proteomes" id="UP000677016"/>
    </source>
</evidence>
<protein>
    <submittedName>
        <fullName evidence="1">Glycosyltransferase</fullName>
    </submittedName>
</protein>
<keyword evidence="2" id="KW-1185">Reference proteome</keyword>
<evidence type="ECO:0000313" key="1">
    <source>
        <dbReference type="EMBL" id="MBR7743471.1"/>
    </source>
</evidence>
<gene>
    <name evidence="1" type="ORF">KC207_09245</name>
</gene>
<dbReference type="SUPFAM" id="SSF53756">
    <property type="entry name" value="UDP-Glycosyltransferase/glycogen phosphorylase"/>
    <property type="match status" value="1"/>
</dbReference>
<dbReference type="Proteomes" id="UP000677016">
    <property type="component" value="Unassembled WGS sequence"/>
</dbReference>
<comment type="caution">
    <text evidence="1">The sequence shown here is derived from an EMBL/GenBank/DDBJ whole genome shotgun (WGS) entry which is preliminary data.</text>
</comment>
<dbReference type="RefSeq" id="WP_211602730.1">
    <property type="nucleotide sequence ID" value="NZ_JAGSNF010000012.1"/>
</dbReference>
<accession>A0A941D8J8</accession>
<dbReference type="Gene3D" id="3.40.50.2000">
    <property type="entry name" value="Glycogen Phosphorylase B"/>
    <property type="match status" value="1"/>
</dbReference>